<dbReference type="GO" id="GO:0004452">
    <property type="term" value="F:isopentenyl-diphosphate delta-isomerase activity"/>
    <property type="evidence" value="ECO:0007669"/>
    <property type="project" value="UniProtKB-UniRule"/>
</dbReference>
<evidence type="ECO:0000256" key="10">
    <source>
        <dbReference type="ARBA" id="ARBA00025810"/>
    </source>
</evidence>
<feature type="binding site" evidence="11">
    <location>
        <position position="110"/>
    </location>
    <ligand>
        <name>FMN</name>
        <dbReference type="ChEBI" id="CHEBI:58210"/>
    </ligand>
</feature>
<evidence type="ECO:0000256" key="1">
    <source>
        <dbReference type="ARBA" id="ARBA00001917"/>
    </source>
</evidence>
<evidence type="ECO:0000256" key="8">
    <source>
        <dbReference type="ARBA" id="ARBA00023229"/>
    </source>
</evidence>
<feature type="binding site" evidence="11">
    <location>
        <position position="145"/>
    </location>
    <ligand>
        <name>Mg(2+)</name>
        <dbReference type="ChEBI" id="CHEBI:18420"/>
    </ligand>
</feature>
<comment type="subcellular location">
    <subcellularLocation>
        <location evidence="11">Cytoplasm</location>
    </subcellularLocation>
</comment>
<keyword evidence="4 11" id="KW-0288">FMN</keyword>
<evidence type="ECO:0000256" key="5">
    <source>
        <dbReference type="ARBA" id="ARBA00022723"/>
    </source>
</evidence>
<evidence type="ECO:0000256" key="4">
    <source>
        <dbReference type="ARBA" id="ARBA00022643"/>
    </source>
</evidence>
<evidence type="ECO:0000313" key="13">
    <source>
        <dbReference type="EMBL" id="AXV08315.1"/>
    </source>
</evidence>
<proteinExistence type="inferred from homology"/>
<dbReference type="KEGG" id="euz:DVS28_a3642"/>
<keyword evidence="7 11" id="KW-0521">NADP</keyword>
<evidence type="ECO:0000256" key="9">
    <source>
        <dbReference type="ARBA" id="ARBA00023235"/>
    </source>
</evidence>
<protein>
    <recommendedName>
        <fullName evidence="11">Isopentenyl-diphosphate delta-isomerase</fullName>
        <shortName evidence="11">IPP isomerase</shortName>
        <ecNumber evidence="11">5.3.3.2</ecNumber>
    </recommendedName>
    <alternativeName>
        <fullName evidence="11">Isopentenyl diphosphate:dimethylallyl diphosphate isomerase</fullName>
    </alternativeName>
    <alternativeName>
        <fullName evidence="11">Isopentenyl pyrophosphate isomerase</fullName>
    </alternativeName>
    <alternativeName>
        <fullName evidence="11">Type 2 isopentenyl diphosphate isomerase</fullName>
        <shortName evidence="11">IDI-2</shortName>
    </alternativeName>
</protein>
<dbReference type="InterPro" id="IPR013785">
    <property type="entry name" value="Aldolase_TIM"/>
</dbReference>
<keyword evidence="14" id="KW-1185">Reference proteome</keyword>
<dbReference type="PANTHER" id="PTHR43665">
    <property type="entry name" value="ISOPENTENYL-DIPHOSPHATE DELTA-ISOMERASE"/>
    <property type="match status" value="1"/>
</dbReference>
<comment type="caution">
    <text evidence="11">Lacks conserved residue(s) required for the propagation of feature annotation.</text>
</comment>
<comment type="subunit">
    <text evidence="10 11">Homooctamer. Dimer of tetramers.</text>
</comment>
<reference evidence="13 14" key="1">
    <citation type="submission" date="2018-09" db="EMBL/GenBank/DDBJ databases">
        <title>Complete genome sequence of Euzebya sp. DY32-46 isolated from seawater of Pacific Ocean.</title>
        <authorList>
            <person name="Xu L."/>
            <person name="Wu Y.-H."/>
            <person name="Xu X.-W."/>
        </authorList>
    </citation>
    <scope>NUCLEOTIDE SEQUENCE [LARGE SCALE GENOMIC DNA]</scope>
    <source>
        <strain evidence="13 14">DY32-46</strain>
    </source>
</reference>
<evidence type="ECO:0000259" key="12">
    <source>
        <dbReference type="Pfam" id="PF01070"/>
    </source>
</evidence>
<evidence type="ECO:0000256" key="2">
    <source>
        <dbReference type="ARBA" id="ARBA00022490"/>
    </source>
</evidence>
<dbReference type="PANTHER" id="PTHR43665:SF1">
    <property type="entry name" value="ISOPENTENYL-DIPHOSPHATE DELTA-ISOMERASE"/>
    <property type="match status" value="1"/>
</dbReference>
<keyword evidence="6 11" id="KW-0460">Magnesium</keyword>
<evidence type="ECO:0000256" key="11">
    <source>
        <dbReference type="HAMAP-Rule" id="MF_00354"/>
    </source>
</evidence>
<feature type="binding site" evidence="11">
    <location>
        <position position="83"/>
    </location>
    <ligand>
        <name>FMN</name>
        <dbReference type="ChEBI" id="CHEBI:58210"/>
    </ligand>
</feature>
<dbReference type="GO" id="GO:0016491">
    <property type="term" value="F:oxidoreductase activity"/>
    <property type="evidence" value="ECO:0007669"/>
    <property type="project" value="InterPro"/>
</dbReference>
<dbReference type="SUPFAM" id="SSF51395">
    <property type="entry name" value="FMN-linked oxidoreductases"/>
    <property type="match status" value="1"/>
</dbReference>
<organism evidence="13 14">
    <name type="scientific">Euzebya pacifica</name>
    <dbReference type="NCBI Taxonomy" id="1608957"/>
    <lineage>
        <taxon>Bacteria</taxon>
        <taxon>Bacillati</taxon>
        <taxon>Actinomycetota</taxon>
        <taxon>Nitriliruptoria</taxon>
        <taxon>Euzebyales</taxon>
    </lineage>
</organism>
<comment type="similarity">
    <text evidence="11">Belongs to the IPP isomerase type 2 family.</text>
</comment>
<dbReference type="AlphaFoldDB" id="A0A346Y1G8"/>
<dbReference type="EC" id="5.3.3.2" evidence="11"/>
<dbReference type="HAMAP" id="MF_00354">
    <property type="entry name" value="Idi_2"/>
    <property type="match status" value="1"/>
</dbReference>
<feature type="binding site" evidence="11">
    <location>
        <position position="206"/>
    </location>
    <ligand>
        <name>FMN</name>
        <dbReference type="ChEBI" id="CHEBI:58210"/>
    </ligand>
</feature>
<comment type="cofactor">
    <cofactor evidence="1 11">
        <name>FMN</name>
        <dbReference type="ChEBI" id="CHEBI:58210"/>
    </cofactor>
</comment>
<dbReference type="GO" id="GO:0010181">
    <property type="term" value="F:FMN binding"/>
    <property type="evidence" value="ECO:0007669"/>
    <property type="project" value="UniProtKB-UniRule"/>
</dbReference>
<dbReference type="Proteomes" id="UP000264006">
    <property type="component" value="Chromosome"/>
</dbReference>
<dbReference type="GO" id="GO:0008299">
    <property type="term" value="P:isoprenoid biosynthetic process"/>
    <property type="evidence" value="ECO:0007669"/>
    <property type="project" value="UniProtKB-UniRule"/>
</dbReference>
<feature type="domain" description="FMN-dependent dehydrogenase" evidence="12">
    <location>
        <begin position="162"/>
        <end position="326"/>
    </location>
</feature>
<accession>A0A346Y1G8</accession>
<dbReference type="GO" id="GO:0005737">
    <property type="term" value="C:cytoplasm"/>
    <property type="evidence" value="ECO:0007669"/>
    <property type="project" value="UniProtKB-SubCell"/>
</dbReference>
<keyword evidence="2 11" id="KW-0963">Cytoplasm</keyword>
<sequence>MVLDGDVAHVGLTTGLEGVRLAARALPGHDLDTVDLSVRAFGTTLGAPVLISCMTGGTGDAGPVNAALAAAAQHHRVALGLGSGRVLLQGGDPASFEVRDIAPDVPLLANLGAVQLAEVGLDGCHELVERTRADALVLHLNAVQEAVQPEGDTGFGDVLGRIADVVAGLGVPVVAKEVGFGMAADDVRALVDTGVAAIDVAGAGGTNWARVEGHRDTDAGAIAAAFVDWGWSTHDSLVAAMGVLGDAPADRRPLLIASGGLAHGVDAVKCLCLGADLVGFGRRLIAAGAEGPERATSALGTLVQQMRIAVWGIGATRPSDLGTAHLA</sequence>
<dbReference type="GO" id="GO:0070402">
    <property type="term" value="F:NADPH binding"/>
    <property type="evidence" value="ECO:0007669"/>
    <property type="project" value="UniProtKB-UniRule"/>
</dbReference>
<comment type="cofactor">
    <cofactor evidence="11">
        <name>NADPH</name>
        <dbReference type="ChEBI" id="CHEBI:57783"/>
    </cofactor>
</comment>
<dbReference type="InterPro" id="IPR000262">
    <property type="entry name" value="FMN-dep_DH"/>
</dbReference>
<dbReference type="EMBL" id="CP031165">
    <property type="protein sequence ID" value="AXV08315.1"/>
    <property type="molecule type" value="Genomic_DNA"/>
</dbReference>
<comment type="catalytic activity">
    <reaction evidence="11">
        <text>isopentenyl diphosphate = dimethylallyl diphosphate</text>
        <dbReference type="Rhea" id="RHEA:23284"/>
        <dbReference type="ChEBI" id="CHEBI:57623"/>
        <dbReference type="ChEBI" id="CHEBI:128769"/>
        <dbReference type="EC" id="5.3.3.2"/>
    </reaction>
</comment>
<evidence type="ECO:0000313" key="14">
    <source>
        <dbReference type="Proteomes" id="UP000264006"/>
    </source>
</evidence>
<keyword evidence="3 11" id="KW-0285">Flavoprotein</keyword>
<dbReference type="Pfam" id="PF01070">
    <property type="entry name" value="FMN_dh"/>
    <property type="match status" value="1"/>
</dbReference>
<dbReference type="InterPro" id="IPR011179">
    <property type="entry name" value="IPdP_isomerase"/>
</dbReference>
<evidence type="ECO:0000256" key="3">
    <source>
        <dbReference type="ARBA" id="ARBA00022630"/>
    </source>
</evidence>
<name>A0A346Y1G8_9ACTN</name>
<evidence type="ECO:0000256" key="6">
    <source>
        <dbReference type="ARBA" id="ARBA00022842"/>
    </source>
</evidence>
<feature type="binding site" evidence="11">
    <location>
        <position position="176"/>
    </location>
    <ligand>
        <name>FMN</name>
        <dbReference type="ChEBI" id="CHEBI:58210"/>
    </ligand>
</feature>
<feature type="binding site" evidence="11">
    <location>
        <position position="144"/>
    </location>
    <ligand>
        <name>substrate</name>
    </ligand>
</feature>
<gene>
    <name evidence="11" type="primary">fni</name>
    <name evidence="13" type="ORF">DVS28_a3642</name>
</gene>
<feature type="binding site" evidence="11">
    <location>
        <begin position="83"/>
        <end position="85"/>
    </location>
    <ligand>
        <name>substrate</name>
    </ligand>
</feature>
<comment type="cofactor">
    <cofactor evidence="11">
        <name>Mg(2+)</name>
        <dbReference type="ChEBI" id="CHEBI:18420"/>
    </cofactor>
</comment>
<dbReference type="Gene3D" id="3.20.20.70">
    <property type="entry name" value="Aldolase class I"/>
    <property type="match status" value="1"/>
</dbReference>
<keyword evidence="8 11" id="KW-0414">Isoprene biosynthesis</keyword>
<keyword evidence="9 11" id="KW-0413">Isomerase</keyword>
<evidence type="ECO:0000256" key="7">
    <source>
        <dbReference type="ARBA" id="ARBA00022857"/>
    </source>
</evidence>
<keyword evidence="5 11" id="KW-0479">Metal-binding</keyword>
<dbReference type="GO" id="GO:0000287">
    <property type="term" value="F:magnesium ion binding"/>
    <property type="evidence" value="ECO:0007669"/>
    <property type="project" value="UniProtKB-UniRule"/>
</dbReference>
<dbReference type="NCBIfam" id="TIGR02151">
    <property type="entry name" value="IPP_isom_2"/>
    <property type="match status" value="1"/>
</dbReference>
<comment type="function">
    <text evidence="11">Involved in the biosynthesis of isoprenoids. Catalyzes the 1,3-allylic rearrangement of the homoallylic substrate isopentenyl (IPP) to its allylic isomer, dimethylallyl diphosphate (DMAPP).</text>
</comment>
<feature type="binding site" evidence="11">
    <location>
        <position position="52"/>
    </location>
    <ligand>
        <name>FMN</name>
        <dbReference type="ChEBI" id="CHEBI:58210"/>
    </ligand>
</feature>